<dbReference type="Proteomes" id="UP000887104">
    <property type="component" value="Unassembled WGS sequence"/>
</dbReference>
<keyword evidence="1 9" id="KW-1003">Cell membrane</keyword>
<dbReference type="PANTHER" id="PTHR30606:SF9">
    <property type="entry name" value="LIPID A BIOSYNTHESIS LAUROYLTRANSFERASE"/>
    <property type="match status" value="1"/>
</dbReference>
<dbReference type="CDD" id="cd07984">
    <property type="entry name" value="LPLAT_LABLAT-like"/>
    <property type="match status" value="1"/>
</dbReference>
<keyword evidence="8 9" id="KW-0012">Acyltransferase</keyword>
<keyword evidence="11" id="KW-1185">Reference proteome</keyword>
<comment type="function">
    <text evidence="9">Catalyzes the transfer of an acyl chain from an acyl-[acyl-carrier-protein] (ACP) to a Kdo(2)-lipid IV(A) to form a Kdo(2)-(acyl)-lipid IV(A).</text>
</comment>
<feature type="short sequence motif" description="HXXXXD motif" evidence="9">
    <location>
        <begin position="134"/>
        <end position="139"/>
    </location>
</feature>
<organism evidence="10 11">
    <name type="scientific">Shewanella sairae</name>
    <dbReference type="NCBI Taxonomy" id="190310"/>
    <lineage>
        <taxon>Bacteria</taxon>
        <taxon>Pseudomonadati</taxon>
        <taxon>Pseudomonadota</taxon>
        <taxon>Gammaproteobacteria</taxon>
        <taxon>Alteromonadales</taxon>
        <taxon>Shewanellaceae</taxon>
        <taxon>Shewanella</taxon>
    </lineage>
</organism>
<evidence type="ECO:0000256" key="3">
    <source>
        <dbReference type="ARBA" id="ARBA00022679"/>
    </source>
</evidence>
<gene>
    <name evidence="10" type="primary">lpxL_1</name>
    <name evidence="9" type="synonym">lpxL</name>
    <name evidence="10" type="ORF">TUM4438_01710</name>
</gene>
<name>A0ABQ4NZF1_9GAMM</name>
<comment type="similarity">
    <text evidence="9">Belongs to the LpxL/LpxM/LpxP family.</text>
</comment>
<evidence type="ECO:0000256" key="7">
    <source>
        <dbReference type="ARBA" id="ARBA00023136"/>
    </source>
</evidence>
<evidence type="ECO:0000313" key="11">
    <source>
        <dbReference type="Proteomes" id="UP000887104"/>
    </source>
</evidence>
<evidence type="ECO:0000256" key="1">
    <source>
        <dbReference type="ARBA" id="ARBA00022475"/>
    </source>
</evidence>
<sequence>MSKYTVPTFSLAMLHPKYWCVLLIISVSYLCSLLPYAIQIRFGKLLGRVVLSFMKRRTRTIKRNLELCFPDMTDAEREKLTKQNIENTGLALLETGMAWFWSNERIAKHTTVVGMDHIDKLKAEGRGALLIAVHSLNLELSGRAFGQYAQGMAVYRPNNNPCFDYFQLKGRSQGGHTLIHRKNVKFMLEALNDGAFMWYAPDHDYGRRRSTFAPLFAVENACTTTGTSLLADNTNCAIVPVVFVRDNDSGHYTLTIKEPMIDKFPKGDEHAGACFINKIVEESIMAKPSQYMWLHRRFKNRPDGEASLY</sequence>
<dbReference type="EMBL" id="BPEY01000002">
    <property type="protein sequence ID" value="GIU40468.1"/>
    <property type="molecule type" value="Genomic_DNA"/>
</dbReference>
<comment type="pathway">
    <text evidence="9">Glycolipid biosynthesis; KDO(2)-lipid A biosynthesis; KDO(2)-lipid A from CMP-3-deoxy-D-manno-octulosonate and lipid IV(A): step 3/4.</text>
</comment>
<dbReference type="PANTHER" id="PTHR30606">
    <property type="entry name" value="LIPID A BIOSYNTHESIS LAUROYL ACYLTRANSFERASE"/>
    <property type="match status" value="1"/>
</dbReference>
<keyword evidence="5 9" id="KW-0448">Lipopolysaccharide biosynthesis</keyword>
<comment type="subcellular location">
    <subcellularLocation>
        <location evidence="9">Cell inner membrane</location>
        <topology evidence="9">Single-pass membrane protein</topology>
    </subcellularLocation>
</comment>
<evidence type="ECO:0000256" key="9">
    <source>
        <dbReference type="HAMAP-Rule" id="MF_01942"/>
    </source>
</evidence>
<dbReference type="InterPro" id="IPR004960">
    <property type="entry name" value="LipA_acyltrans"/>
</dbReference>
<evidence type="ECO:0000256" key="2">
    <source>
        <dbReference type="ARBA" id="ARBA00022519"/>
    </source>
</evidence>
<keyword evidence="3 9" id="KW-0808">Transferase</keyword>
<reference evidence="10" key="1">
    <citation type="submission" date="2021-05" db="EMBL/GenBank/DDBJ databases">
        <title>Molecular characterization for Shewanella algae harboring chromosomal blaOXA-55-like strains isolated from clinical and environment sample.</title>
        <authorList>
            <person name="Ohama Y."/>
            <person name="Aoki K."/>
            <person name="Harada S."/>
            <person name="Moriya K."/>
            <person name="Ishii Y."/>
            <person name="Tateda K."/>
        </authorList>
    </citation>
    <scope>NUCLEOTIDE SEQUENCE</scope>
    <source>
        <strain evidence="10">JCM 11563</strain>
    </source>
</reference>
<comment type="catalytic activity">
    <reaction evidence="9">
        <text>an alpha-Kdo-(2-&gt;4)-alpha-Kdo-(2-&gt;6)-lipid IVA + a fatty acyl-[ACP] = an alpha-Kdo-(2-&gt;4)-alpha-Kdo-(2-&gt;6)-(acyl)-lipid IVA + holo-[ACP]</text>
        <dbReference type="Rhea" id="RHEA:69396"/>
        <dbReference type="Rhea" id="RHEA-COMP:9685"/>
        <dbReference type="Rhea" id="RHEA-COMP:14125"/>
        <dbReference type="ChEBI" id="CHEBI:64479"/>
        <dbReference type="ChEBI" id="CHEBI:138651"/>
        <dbReference type="ChEBI" id="CHEBI:176429"/>
        <dbReference type="ChEBI" id="CHEBI:176430"/>
        <dbReference type="EC" id="2.3.1.241"/>
    </reaction>
</comment>
<keyword evidence="6 9" id="KW-1133">Transmembrane helix</keyword>
<protein>
    <recommendedName>
        <fullName evidence="9">Lipid A biosynthesis acyltransferase</fullName>
        <ecNumber evidence="9">2.3.1.241</ecNumber>
    </recommendedName>
    <alternativeName>
        <fullName evidence="9">Kdo(2)-lipid IV(A) acyltransferase</fullName>
    </alternativeName>
</protein>
<comment type="pathway">
    <text evidence="9">Bacterial outer membrane biogenesis; lipopolysaccharide biosynthesis.</text>
</comment>
<evidence type="ECO:0000256" key="4">
    <source>
        <dbReference type="ARBA" id="ARBA00022692"/>
    </source>
</evidence>
<dbReference type="EC" id="2.3.1.241" evidence="9"/>
<dbReference type="Pfam" id="PF03279">
    <property type="entry name" value="Lip_A_acyltrans"/>
    <property type="match status" value="1"/>
</dbReference>
<comment type="caution">
    <text evidence="10">The sequence shown here is derived from an EMBL/GenBank/DDBJ whole genome shotgun (WGS) entry which is preliminary data.</text>
</comment>
<feature type="transmembrane region" description="Helical" evidence="9">
    <location>
        <begin position="16"/>
        <end position="38"/>
    </location>
</feature>
<keyword evidence="4 9" id="KW-0812">Transmembrane</keyword>
<dbReference type="RefSeq" id="WP_220778427.1">
    <property type="nucleotide sequence ID" value="NZ_BPEY01000002.1"/>
</dbReference>
<dbReference type="HAMAP" id="MF_01942">
    <property type="entry name" value="Lipid_A_LpxL_LpxP"/>
    <property type="match status" value="1"/>
</dbReference>
<evidence type="ECO:0000256" key="8">
    <source>
        <dbReference type="ARBA" id="ARBA00023315"/>
    </source>
</evidence>
<evidence type="ECO:0000256" key="5">
    <source>
        <dbReference type="ARBA" id="ARBA00022985"/>
    </source>
</evidence>
<accession>A0ABQ4NZF1</accession>
<dbReference type="NCBIfam" id="NF005340">
    <property type="entry name" value="PRK06860.1"/>
    <property type="match status" value="1"/>
</dbReference>
<evidence type="ECO:0000313" key="10">
    <source>
        <dbReference type="EMBL" id="GIU40468.1"/>
    </source>
</evidence>
<keyword evidence="7 9" id="KW-0472">Membrane</keyword>
<dbReference type="NCBIfam" id="TIGR02207">
    <property type="entry name" value="lipid_A_htrB"/>
    <property type="match status" value="1"/>
</dbReference>
<dbReference type="PIRSF" id="PIRSF026649">
    <property type="entry name" value="MsbB"/>
    <property type="match status" value="1"/>
</dbReference>
<keyword evidence="2 9" id="KW-0997">Cell inner membrane</keyword>
<dbReference type="InterPro" id="IPR011920">
    <property type="entry name" value="Lipid_A_LpxL_LpxP"/>
</dbReference>
<evidence type="ECO:0000256" key="6">
    <source>
        <dbReference type="ARBA" id="ARBA00022989"/>
    </source>
</evidence>
<proteinExistence type="inferred from homology"/>